<dbReference type="Proteomes" id="UP000324104">
    <property type="component" value="Unassembled WGS sequence"/>
</dbReference>
<dbReference type="PANTHER" id="PTHR24321:SF8">
    <property type="entry name" value="ESTRADIOL 17-BETA-DEHYDROGENASE 8-RELATED"/>
    <property type="match status" value="1"/>
</dbReference>
<dbReference type="FunFam" id="3.40.50.720:FF:000084">
    <property type="entry name" value="Short-chain dehydrogenase reductase"/>
    <property type="match status" value="1"/>
</dbReference>
<dbReference type="Gene3D" id="3.40.50.720">
    <property type="entry name" value="NAD(P)-binding Rossmann-like Domain"/>
    <property type="match status" value="1"/>
</dbReference>
<comment type="caution">
    <text evidence="3">The sequence shown here is derived from an EMBL/GenBank/DDBJ whole genome shotgun (WGS) entry which is preliminary data.</text>
</comment>
<dbReference type="InterPro" id="IPR002347">
    <property type="entry name" value="SDR_fam"/>
</dbReference>
<dbReference type="PROSITE" id="PS00061">
    <property type="entry name" value="ADH_SHORT"/>
    <property type="match status" value="1"/>
</dbReference>
<dbReference type="NCBIfam" id="NF004818">
    <property type="entry name" value="PRK06172.1"/>
    <property type="match status" value="1"/>
</dbReference>
<dbReference type="CDD" id="cd05233">
    <property type="entry name" value="SDR_c"/>
    <property type="match status" value="1"/>
</dbReference>
<dbReference type="NCBIfam" id="NF005559">
    <property type="entry name" value="PRK07231.1"/>
    <property type="match status" value="1"/>
</dbReference>
<accession>A0A5D5AI00</accession>
<dbReference type="PRINTS" id="PR00080">
    <property type="entry name" value="SDRFAMILY"/>
</dbReference>
<reference evidence="3 4" key="1">
    <citation type="submission" date="2019-08" db="EMBL/GenBank/DDBJ databases">
        <title>Archaea genome.</title>
        <authorList>
            <person name="Kajale S."/>
            <person name="Shouche Y."/>
            <person name="Deshpande N."/>
            <person name="Sharma A."/>
        </authorList>
    </citation>
    <scope>NUCLEOTIDE SEQUENCE [LARGE SCALE GENOMIC DNA]</scope>
    <source>
        <strain evidence="3 4">ESP3B_9</strain>
    </source>
</reference>
<dbReference type="SUPFAM" id="SSF51735">
    <property type="entry name" value="NAD(P)-binding Rossmann-fold domains"/>
    <property type="match status" value="1"/>
</dbReference>
<proteinExistence type="inferred from homology"/>
<dbReference type="PANTHER" id="PTHR24321">
    <property type="entry name" value="DEHYDROGENASES, SHORT CHAIN"/>
    <property type="match status" value="1"/>
</dbReference>
<dbReference type="PRINTS" id="PR00081">
    <property type="entry name" value="GDHRDH"/>
</dbReference>
<organism evidence="3 4">
    <name type="scientific">Natrialba swarupiae</name>
    <dbReference type="NCBI Taxonomy" id="2448032"/>
    <lineage>
        <taxon>Archaea</taxon>
        <taxon>Methanobacteriati</taxon>
        <taxon>Methanobacteriota</taxon>
        <taxon>Stenosarchaea group</taxon>
        <taxon>Halobacteria</taxon>
        <taxon>Halobacteriales</taxon>
        <taxon>Natrialbaceae</taxon>
        <taxon>Natrialba</taxon>
    </lineage>
</organism>
<keyword evidence="4" id="KW-1185">Reference proteome</keyword>
<dbReference type="GO" id="GO:0016491">
    <property type="term" value="F:oxidoreductase activity"/>
    <property type="evidence" value="ECO:0007669"/>
    <property type="project" value="UniProtKB-KW"/>
</dbReference>
<sequence>MKGIEGTAGLVTGAGSGIGRATAKRFAAEGAQVVVADVDEDGGHETVEQIEDDGGDATFVETDVTDESDVEQMVEETVDTYGQLDFAHNNAGIGAEMVPLTEQTEDTWDSLYEINLKGVWRCLKEEIPVMLEHGGGAIVNTSSVSGLGGDLNMTPYNSTKHGVVGLTRSAALEFGGEGIRINAVCPGVIETPMVNELLETAPDDVEQMIIGRPMDRFGQPDEVASATVWLCSDDASFITGHPLAIDGGVTALH</sequence>
<comment type="similarity">
    <text evidence="1">Belongs to the short-chain dehydrogenases/reductases (SDR) family.</text>
</comment>
<dbReference type="RefSeq" id="WP_149082752.1">
    <property type="nucleotide sequence ID" value="NZ_VTAW01000031.1"/>
</dbReference>
<dbReference type="Pfam" id="PF13561">
    <property type="entry name" value="adh_short_C2"/>
    <property type="match status" value="1"/>
</dbReference>
<dbReference type="EMBL" id="VTAW01000031">
    <property type="protein sequence ID" value="TYT60744.1"/>
    <property type="molecule type" value="Genomic_DNA"/>
</dbReference>
<evidence type="ECO:0000313" key="3">
    <source>
        <dbReference type="EMBL" id="TYT60744.1"/>
    </source>
</evidence>
<evidence type="ECO:0000256" key="2">
    <source>
        <dbReference type="ARBA" id="ARBA00023002"/>
    </source>
</evidence>
<gene>
    <name evidence="3" type="ORF">FYC77_17335</name>
</gene>
<keyword evidence="2" id="KW-0560">Oxidoreductase</keyword>
<evidence type="ECO:0000256" key="1">
    <source>
        <dbReference type="ARBA" id="ARBA00006484"/>
    </source>
</evidence>
<dbReference type="InterPro" id="IPR036291">
    <property type="entry name" value="NAD(P)-bd_dom_sf"/>
</dbReference>
<evidence type="ECO:0000313" key="4">
    <source>
        <dbReference type="Proteomes" id="UP000324104"/>
    </source>
</evidence>
<name>A0A5D5AI00_9EURY</name>
<dbReference type="AlphaFoldDB" id="A0A5D5AI00"/>
<dbReference type="InterPro" id="IPR020904">
    <property type="entry name" value="Sc_DH/Rdtase_CS"/>
</dbReference>
<protein>
    <submittedName>
        <fullName evidence="3">SDR family oxidoreductase</fullName>
    </submittedName>
</protein>